<name>A0A8H4IZ84_9PEZI</name>
<dbReference type="InterPro" id="IPR027417">
    <property type="entry name" value="P-loop_NTPase"/>
</dbReference>
<dbReference type="PANTHER" id="PTHR10039:SF15">
    <property type="entry name" value="NACHT DOMAIN-CONTAINING PROTEIN"/>
    <property type="match status" value="1"/>
</dbReference>
<organism evidence="4 5">
    <name type="scientific">Botryosphaeria dothidea</name>
    <dbReference type="NCBI Taxonomy" id="55169"/>
    <lineage>
        <taxon>Eukaryota</taxon>
        <taxon>Fungi</taxon>
        <taxon>Dikarya</taxon>
        <taxon>Ascomycota</taxon>
        <taxon>Pezizomycotina</taxon>
        <taxon>Dothideomycetes</taxon>
        <taxon>Dothideomycetes incertae sedis</taxon>
        <taxon>Botryosphaeriales</taxon>
        <taxon>Botryosphaeriaceae</taxon>
        <taxon>Botryosphaeria</taxon>
    </lineage>
</organism>
<evidence type="ECO:0000256" key="2">
    <source>
        <dbReference type="SAM" id="Coils"/>
    </source>
</evidence>
<dbReference type="EMBL" id="WWBZ02000016">
    <property type="protein sequence ID" value="KAF4309037.1"/>
    <property type="molecule type" value="Genomic_DNA"/>
</dbReference>
<feature type="domain" description="Nephrocystin 3-like N-terminal" evidence="3">
    <location>
        <begin position="223"/>
        <end position="332"/>
    </location>
</feature>
<keyword evidence="2" id="KW-0175">Coiled coil</keyword>
<evidence type="ECO:0000313" key="5">
    <source>
        <dbReference type="Proteomes" id="UP000572817"/>
    </source>
</evidence>
<dbReference type="OrthoDB" id="3944243at2759"/>
<dbReference type="PANTHER" id="PTHR10039">
    <property type="entry name" value="AMELOGENIN"/>
    <property type="match status" value="1"/>
</dbReference>
<proteinExistence type="predicted"/>
<keyword evidence="5" id="KW-1185">Reference proteome</keyword>
<sequence>MADTLSVASGIADLVMLAKDVTKKIMAIMDEVKESQNEIRKLCKEVLSLYCILSKVRIVLEQLDDDEMDEAPSGTIIMEINQALDQILQLLQQCFAENEISNSDGTSQPNNRRKSRRLIAIKQGVRWHFKKETIEKLCADVERHKTILSLEMEKESLSAVVDVLKKQEETIRHVQELRSHIRSTEIEAAKRRMKKEQRKVVNEFSKIEPETFRKRQIAARQNGTGIWFLEGIDFRRFLSTKNSKLWPHGIPGAGKSVLSASIIDTINDRLDTSHATAFFFCDYGNEQTQALHNILGSIAKQLVLQSDEALADMVGFYKEHDEIDTFDLFRLEAKSLLELIWDHVVPLRFYHHCD</sequence>
<feature type="coiled-coil region" evidence="2">
    <location>
        <begin position="18"/>
        <end position="45"/>
    </location>
</feature>
<gene>
    <name evidence="4" type="ORF">GTA08_BOTSDO03133</name>
</gene>
<evidence type="ECO:0000256" key="1">
    <source>
        <dbReference type="ARBA" id="ARBA00022737"/>
    </source>
</evidence>
<dbReference type="Gene3D" id="3.40.50.300">
    <property type="entry name" value="P-loop containing nucleotide triphosphate hydrolases"/>
    <property type="match status" value="1"/>
</dbReference>
<comment type="caution">
    <text evidence="4">The sequence shown here is derived from an EMBL/GenBank/DDBJ whole genome shotgun (WGS) entry which is preliminary data.</text>
</comment>
<dbReference type="InterPro" id="IPR056884">
    <property type="entry name" value="NPHP3-like_N"/>
</dbReference>
<accession>A0A8H4IZ84</accession>
<dbReference type="Proteomes" id="UP000572817">
    <property type="component" value="Unassembled WGS sequence"/>
</dbReference>
<keyword evidence="1" id="KW-0677">Repeat</keyword>
<dbReference type="Pfam" id="PF24883">
    <property type="entry name" value="NPHP3_N"/>
    <property type="match status" value="1"/>
</dbReference>
<reference evidence="4" key="1">
    <citation type="submission" date="2020-04" db="EMBL/GenBank/DDBJ databases">
        <title>Genome Assembly and Annotation of Botryosphaeria dothidea sdau 11-99, a Latent Pathogen of Apple Fruit Ring Rot in China.</title>
        <authorList>
            <person name="Yu C."/>
            <person name="Diao Y."/>
            <person name="Lu Q."/>
            <person name="Zhao J."/>
            <person name="Cui S."/>
            <person name="Peng C."/>
            <person name="He B."/>
            <person name="Liu H."/>
        </authorList>
    </citation>
    <scope>NUCLEOTIDE SEQUENCE [LARGE SCALE GENOMIC DNA]</scope>
    <source>
        <strain evidence="4">Sdau11-99</strain>
    </source>
</reference>
<dbReference type="AlphaFoldDB" id="A0A8H4IZ84"/>
<protein>
    <recommendedName>
        <fullName evidence="3">Nephrocystin 3-like N-terminal domain-containing protein</fullName>
    </recommendedName>
</protein>
<evidence type="ECO:0000259" key="3">
    <source>
        <dbReference type="Pfam" id="PF24883"/>
    </source>
</evidence>
<evidence type="ECO:0000313" key="4">
    <source>
        <dbReference type="EMBL" id="KAF4309037.1"/>
    </source>
</evidence>